<evidence type="ECO:0000256" key="4">
    <source>
        <dbReference type="ARBA" id="ARBA00022801"/>
    </source>
</evidence>
<evidence type="ECO:0000313" key="10">
    <source>
        <dbReference type="EMBL" id="KAK6629568.1"/>
    </source>
</evidence>
<protein>
    <recommendedName>
        <fullName evidence="2">RNA helicase</fullName>
        <ecNumber evidence="2">3.6.4.13</ecNumber>
    </recommendedName>
</protein>
<evidence type="ECO:0000313" key="11">
    <source>
        <dbReference type="Proteomes" id="UP001372834"/>
    </source>
</evidence>
<name>A0AAN8Q0K1_POLSC</name>
<dbReference type="InterPro" id="IPR048333">
    <property type="entry name" value="HA2_WH"/>
</dbReference>
<dbReference type="InterPro" id="IPR011709">
    <property type="entry name" value="DEAD-box_helicase_OB_fold"/>
</dbReference>
<keyword evidence="4" id="KW-0378">Hydrolase</keyword>
<dbReference type="CDD" id="cd18791">
    <property type="entry name" value="SF2_C_RHA"/>
    <property type="match status" value="1"/>
</dbReference>
<reference evidence="10 11" key="1">
    <citation type="submission" date="2023-10" db="EMBL/GenBank/DDBJ databases">
        <title>Genomes of two closely related lineages of the louse Polyplax serrata with different host specificities.</title>
        <authorList>
            <person name="Martinu J."/>
            <person name="Tarabai H."/>
            <person name="Stefka J."/>
            <person name="Hypsa V."/>
        </authorList>
    </citation>
    <scope>NUCLEOTIDE SEQUENCE [LARGE SCALE GENOMIC DNA]</scope>
    <source>
        <strain evidence="10">HR10_N</strain>
    </source>
</reference>
<dbReference type="PROSITE" id="PS51194">
    <property type="entry name" value="HELICASE_CTER"/>
    <property type="match status" value="1"/>
</dbReference>
<dbReference type="GO" id="GO:0003724">
    <property type="term" value="F:RNA helicase activity"/>
    <property type="evidence" value="ECO:0007669"/>
    <property type="project" value="UniProtKB-EC"/>
</dbReference>
<dbReference type="InterPro" id="IPR011545">
    <property type="entry name" value="DEAD/DEAH_box_helicase_dom"/>
</dbReference>
<feature type="domain" description="Helicase ATP-binding" evidence="8">
    <location>
        <begin position="181"/>
        <end position="350"/>
    </location>
</feature>
<keyword evidence="3" id="KW-0547">Nucleotide-binding</keyword>
<feature type="compositionally biased region" description="Basic and acidic residues" evidence="7">
    <location>
        <begin position="21"/>
        <end position="36"/>
    </location>
</feature>
<dbReference type="PANTHER" id="PTHR18934">
    <property type="entry name" value="ATP-DEPENDENT RNA HELICASE"/>
    <property type="match status" value="1"/>
</dbReference>
<dbReference type="InterPro" id="IPR059023">
    <property type="entry name" value="RNA_hel_CTD"/>
</dbReference>
<dbReference type="Pfam" id="PF04408">
    <property type="entry name" value="WHD_HA2"/>
    <property type="match status" value="1"/>
</dbReference>
<gene>
    <name evidence="10" type="ORF">RUM43_003385</name>
</gene>
<dbReference type="InterPro" id="IPR007502">
    <property type="entry name" value="Helicase-assoc_dom"/>
</dbReference>
<dbReference type="Pfam" id="PF00271">
    <property type="entry name" value="Helicase_C"/>
    <property type="match status" value="1"/>
</dbReference>
<dbReference type="EMBL" id="JAWJWE010000036">
    <property type="protein sequence ID" value="KAK6629568.1"/>
    <property type="molecule type" value="Genomic_DNA"/>
</dbReference>
<dbReference type="GO" id="GO:0005634">
    <property type="term" value="C:nucleus"/>
    <property type="evidence" value="ECO:0007669"/>
    <property type="project" value="TreeGrafter"/>
</dbReference>
<dbReference type="GO" id="GO:0051880">
    <property type="term" value="F:G-quadruplex DNA binding"/>
    <property type="evidence" value="ECO:0007669"/>
    <property type="project" value="TreeGrafter"/>
</dbReference>
<dbReference type="PROSITE" id="PS51192">
    <property type="entry name" value="HELICASE_ATP_BIND_1"/>
    <property type="match status" value="1"/>
</dbReference>
<dbReference type="GO" id="GO:0005524">
    <property type="term" value="F:ATP binding"/>
    <property type="evidence" value="ECO:0007669"/>
    <property type="project" value="UniProtKB-KW"/>
</dbReference>
<dbReference type="InterPro" id="IPR027417">
    <property type="entry name" value="P-loop_NTPase"/>
</dbReference>
<evidence type="ECO:0000256" key="6">
    <source>
        <dbReference type="ARBA" id="ARBA00022840"/>
    </source>
</evidence>
<dbReference type="GO" id="GO:0016787">
    <property type="term" value="F:hydrolase activity"/>
    <property type="evidence" value="ECO:0007669"/>
    <property type="project" value="UniProtKB-KW"/>
</dbReference>
<dbReference type="GO" id="GO:0003678">
    <property type="term" value="F:DNA helicase activity"/>
    <property type="evidence" value="ECO:0007669"/>
    <property type="project" value="TreeGrafter"/>
</dbReference>
<dbReference type="Gene3D" id="3.40.50.300">
    <property type="entry name" value="P-loop containing nucleotide triphosphate hydrolases"/>
    <property type="match status" value="2"/>
</dbReference>
<keyword evidence="6" id="KW-0067">ATP-binding</keyword>
<evidence type="ECO:0000256" key="3">
    <source>
        <dbReference type="ARBA" id="ARBA00022741"/>
    </source>
</evidence>
<dbReference type="GO" id="GO:0002151">
    <property type="term" value="F:G-quadruplex RNA binding"/>
    <property type="evidence" value="ECO:0007669"/>
    <property type="project" value="TreeGrafter"/>
</dbReference>
<dbReference type="SMART" id="SM00490">
    <property type="entry name" value="HELICc"/>
    <property type="match status" value="1"/>
</dbReference>
<dbReference type="FunFam" id="1.20.120.1080:FF:000002">
    <property type="entry name" value="Putative ATP-dependent RNA helicase DHX36"/>
    <property type="match status" value="1"/>
</dbReference>
<dbReference type="InterPro" id="IPR001650">
    <property type="entry name" value="Helicase_C-like"/>
</dbReference>
<dbReference type="InterPro" id="IPR014001">
    <property type="entry name" value="Helicase_ATP-bd"/>
</dbReference>
<feature type="compositionally biased region" description="Basic and acidic residues" evidence="7">
    <location>
        <begin position="44"/>
        <end position="53"/>
    </location>
</feature>
<evidence type="ECO:0000256" key="5">
    <source>
        <dbReference type="ARBA" id="ARBA00022806"/>
    </source>
</evidence>
<dbReference type="Pfam" id="PF07717">
    <property type="entry name" value="OB_NTP_bind"/>
    <property type="match status" value="1"/>
</dbReference>
<dbReference type="Pfam" id="PF26026">
    <property type="entry name" value="RNA_hel_CTD"/>
    <property type="match status" value="1"/>
</dbReference>
<comment type="similarity">
    <text evidence="1">Belongs to the DEAD box helicase family. DEAH subfamily.</text>
</comment>
<dbReference type="SUPFAM" id="SSF52540">
    <property type="entry name" value="P-loop containing nucleoside triphosphate hydrolases"/>
    <property type="match status" value="1"/>
</dbReference>
<sequence>MKKNKTNHYKKGVNCNKPLKAARERSLYESTVDKGIQRGPGQVRQDRRDKPDRPPPGLKGKAIGLWYRDQNRKQEEKPMNVFLDASKQEEIENVLFKVGNPKQSEEIQAKGAFRQTFLDKINVTFEEKLSQIESINLKPDPDLDEELFSEISKKKGHSKNYQKMLEFRQKLPSYKKRKEIIDLIEKNPIVVVSGETGCGKTTQVVQFVLDDYIVKKKGSMCNIVCTQPRRISAVSVAERVASERDEKLGESVGYVIRLENELPKRKRGSITYVTTGILIQQLQSDPALSGITHLFIDEIHERDTLCDFLITLLKYILPKRPDLRVILMSATLNADQFSRYFNGIPTIEIPGFTYPVEEYYLENILGMISFHFPEPKRSYSGRKQRSIDPIFNNYVLPYVNDLEKSQLCPKSVTSQLKNPESENLNINLIAEVIYHICKTEPEGAILVFVPGLSQIQDLNKQLTSNRFYSSSKFIIVPMHSILPTVNQKEAFRRPPPGVRKIVIATSIAETSITIDDVVYVVDSGRLKTKSFDMEKNVLTLEPEWETEANAKQRRGRAGRTQPGKCYKLFTKARQDTFEPYPIPEMQRTRLEEVILNAKTLQLGRVAPFLEKVMDPPDSKAVALSLKMLRTINALDSDERLTPLGFHLARLPMDPQTGKMILMGALFSCLDPILSIAACLNFKDPFIFVLGKEYKVHEKRYNFSLGEKSDHFMLSEAFRRWEEADDEGNGFNFAYENYLSNHNLHLLRNMKRQFAKHLKCMNFVVSDDPKHPKSNINSNNVSLVKAIVCSGLYPNVAMIKRIIKRKSDRGTARVLWKTIDHPKVDLHVKSLLEKANYFESPFVVYFEKMKSSSIYLHDATMVYPMALLFFGERLDIIEENKGYSIRVDDMIKFTCFKKTGVLVQKLRKHLLWLLESAISNPGVVDWEKENQTTLVLKAIAKLITSEDRTALEEFIDVLLE</sequence>
<feature type="compositionally biased region" description="Basic residues" evidence="7">
    <location>
        <begin position="1"/>
        <end position="11"/>
    </location>
</feature>
<dbReference type="GO" id="GO:0005737">
    <property type="term" value="C:cytoplasm"/>
    <property type="evidence" value="ECO:0007669"/>
    <property type="project" value="TreeGrafter"/>
</dbReference>
<accession>A0AAN8Q0K1</accession>
<dbReference type="Pfam" id="PF00270">
    <property type="entry name" value="DEAD"/>
    <property type="match status" value="1"/>
</dbReference>
<evidence type="ECO:0000256" key="1">
    <source>
        <dbReference type="ARBA" id="ARBA00008792"/>
    </source>
</evidence>
<evidence type="ECO:0000259" key="8">
    <source>
        <dbReference type="PROSITE" id="PS51192"/>
    </source>
</evidence>
<dbReference type="FunFam" id="3.40.50.300:FF:000284">
    <property type="entry name" value="probable ATP-dependent RNA helicase YTHDC2"/>
    <property type="match status" value="1"/>
</dbReference>
<dbReference type="Gene3D" id="1.20.120.1080">
    <property type="match status" value="1"/>
</dbReference>
<dbReference type="EC" id="3.6.4.13" evidence="2"/>
<dbReference type="PANTHER" id="PTHR18934:SF237">
    <property type="entry name" value="ATP-DEPENDENT DNA_RNA HELICASE DHX36"/>
    <property type="match status" value="1"/>
</dbReference>
<dbReference type="AlphaFoldDB" id="A0AAN8Q0K1"/>
<feature type="region of interest" description="Disordered" evidence="7">
    <location>
        <begin position="1"/>
        <end position="62"/>
    </location>
</feature>
<organism evidence="10 11">
    <name type="scientific">Polyplax serrata</name>
    <name type="common">Common mouse louse</name>
    <dbReference type="NCBI Taxonomy" id="468196"/>
    <lineage>
        <taxon>Eukaryota</taxon>
        <taxon>Metazoa</taxon>
        <taxon>Ecdysozoa</taxon>
        <taxon>Arthropoda</taxon>
        <taxon>Hexapoda</taxon>
        <taxon>Insecta</taxon>
        <taxon>Pterygota</taxon>
        <taxon>Neoptera</taxon>
        <taxon>Paraneoptera</taxon>
        <taxon>Psocodea</taxon>
        <taxon>Troctomorpha</taxon>
        <taxon>Phthiraptera</taxon>
        <taxon>Anoplura</taxon>
        <taxon>Polyplacidae</taxon>
        <taxon>Polyplax</taxon>
    </lineage>
</organism>
<feature type="domain" description="Helicase C-terminal" evidence="9">
    <location>
        <begin position="428"/>
        <end position="601"/>
    </location>
</feature>
<comment type="caution">
    <text evidence="10">The sequence shown here is derived from an EMBL/GenBank/DDBJ whole genome shotgun (WGS) entry which is preliminary data.</text>
</comment>
<keyword evidence="5" id="KW-0347">Helicase</keyword>
<dbReference type="Pfam" id="PF21010">
    <property type="entry name" value="HA2_C"/>
    <property type="match status" value="1"/>
</dbReference>
<proteinExistence type="inferred from homology"/>
<evidence type="ECO:0000256" key="2">
    <source>
        <dbReference type="ARBA" id="ARBA00012552"/>
    </source>
</evidence>
<dbReference type="Proteomes" id="UP001372834">
    <property type="component" value="Unassembled WGS sequence"/>
</dbReference>
<evidence type="ECO:0000259" key="9">
    <source>
        <dbReference type="PROSITE" id="PS51194"/>
    </source>
</evidence>
<evidence type="ECO:0000256" key="7">
    <source>
        <dbReference type="SAM" id="MobiDB-lite"/>
    </source>
</evidence>
<dbReference type="SMART" id="SM00847">
    <property type="entry name" value="HA2"/>
    <property type="match status" value="1"/>
</dbReference>
<dbReference type="SMART" id="SM00487">
    <property type="entry name" value="DEXDc"/>
    <property type="match status" value="1"/>
</dbReference>